<dbReference type="EMBL" id="CP007646">
    <property type="protein sequence ID" value="AIR11279.1"/>
    <property type="molecule type" value="Genomic_DNA"/>
</dbReference>
<name>A0A089QDV0_9LACO</name>
<accession>A0A089QDV0</accession>
<dbReference type="Gene3D" id="3.40.50.1000">
    <property type="entry name" value="HAD superfamily/HAD-like"/>
    <property type="match status" value="1"/>
</dbReference>
<evidence type="ECO:0000313" key="1">
    <source>
        <dbReference type="EMBL" id="AIR11279.1"/>
    </source>
</evidence>
<dbReference type="Gene3D" id="1.10.150.240">
    <property type="entry name" value="Putative phosphatase, domain 2"/>
    <property type="match status" value="1"/>
</dbReference>
<dbReference type="NCBIfam" id="TIGR01509">
    <property type="entry name" value="HAD-SF-IA-v3"/>
    <property type="match status" value="1"/>
</dbReference>
<dbReference type="CDD" id="cd07505">
    <property type="entry name" value="HAD_BPGM-like"/>
    <property type="match status" value="1"/>
</dbReference>
<dbReference type="InterPro" id="IPR006439">
    <property type="entry name" value="HAD-SF_hydro_IA"/>
</dbReference>
<dbReference type="InterPro" id="IPR023198">
    <property type="entry name" value="PGP-like_dom2"/>
</dbReference>
<sequence length="221" mass="24677">MNLDLVIFDMDGVIFDSEKVYFEANQIAADKLGMDYSLAYYKQFIGAGTDAMRAQMIEDYGGDARLIDDFLRISEENVHPLVEAGELKLKPGFVELSQYLQANDIAYTLASSNYKSEIEFFLEHTDVDPAAFKTIISADDVAEAKPAPDIFNKAWKKSGAPAKEKTIVIEDSFNGIKAANNADIPVIMVPDIIQPTEEQRKTTVAVLDDLISVREYLKNNY</sequence>
<dbReference type="SFLD" id="SFLDS00003">
    <property type="entry name" value="Haloacid_Dehalogenase"/>
    <property type="match status" value="1"/>
</dbReference>
<dbReference type="InterPro" id="IPR041492">
    <property type="entry name" value="HAD_2"/>
</dbReference>
<dbReference type="AlphaFoldDB" id="A0A089QDV0"/>
<dbReference type="PANTHER" id="PTHR18901:SF38">
    <property type="entry name" value="PSEUDOURIDINE-5'-PHOSPHATASE"/>
    <property type="match status" value="1"/>
</dbReference>
<dbReference type="SUPFAM" id="SSF56784">
    <property type="entry name" value="HAD-like"/>
    <property type="match status" value="1"/>
</dbReference>
<organism evidence="1 2">
    <name type="scientific">Ligilactobacillus salivarius</name>
    <dbReference type="NCBI Taxonomy" id="1624"/>
    <lineage>
        <taxon>Bacteria</taxon>
        <taxon>Bacillati</taxon>
        <taxon>Bacillota</taxon>
        <taxon>Bacilli</taxon>
        <taxon>Lactobacillales</taxon>
        <taxon>Lactobacillaceae</taxon>
        <taxon>Ligilactobacillus</taxon>
    </lineage>
</organism>
<dbReference type="PANTHER" id="PTHR18901">
    <property type="entry name" value="2-DEOXYGLUCOSE-6-PHOSPHATE PHOSPHATASE 2"/>
    <property type="match status" value="1"/>
</dbReference>
<protein>
    <submittedName>
        <fullName evidence="1">Hydrolase, HAD superfamily</fullName>
    </submittedName>
</protein>
<dbReference type="Proteomes" id="UP000029488">
    <property type="component" value="Chromosome"/>
</dbReference>
<reference evidence="1 2" key="1">
    <citation type="journal article" date="2014" name="BMC Genomics">
        <title>Unusual genome complexity in Lactobacillus salivarius JCM1046.</title>
        <authorList>
            <person name="Raftis E.J."/>
            <person name="Forde B.M."/>
            <person name="Claesson M.J."/>
            <person name="O'Toole P.W."/>
        </authorList>
    </citation>
    <scope>NUCLEOTIDE SEQUENCE [LARGE SCALE GENOMIC DNA]</scope>
    <source>
        <strain evidence="1 2">JCM1046</strain>
    </source>
</reference>
<evidence type="ECO:0000313" key="2">
    <source>
        <dbReference type="Proteomes" id="UP000029488"/>
    </source>
</evidence>
<dbReference type="InterPro" id="IPR023214">
    <property type="entry name" value="HAD_sf"/>
</dbReference>
<proteinExistence type="predicted"/>
<dbReference type="SFLD" id="SFLDG01129">
    <property type="entry name" value="C1.5:_HAD__Beta-PGM__Phosphata"/>
    <property type="match status" value="1"/>
</dbReference>
<dbReference type="RefSeq" id="WP_044005478.1">
    <property type="nucleotide sequence ID" value="NZ_CP007646.1"/>
</dbReference>
<dbReference type="KEGG" id="lsj:LSJ_1636c"/>
<dbReference type="Pfam" id="PF13419">
    <property type="entry name" value="HAD_2"/>
    <property type="match status" value="1"/>
</dbReference>
<keyword evidence="1" id="KW-0378">Hydrolase</keyword>
<dbReference type="InterPro" id="IPR036412">
    <property type="entry name" value="HAD-like_sf"/>
</dbReference>
<dbReference type="GO" id="GO:0016787">
    <property type="term" value="F:hydrolase activity"/>
    <property type="evidence" value="ECO:0007669"/>
    <property type="project" value="UniProtKB-KW"/>
</dbReference>
<gene>
    <name evidence="1" type="ORF">LSJ_1636c</name>
</gene>